<protein>
    <submittedName>
        <fullName evidence="2">Uncharacterized protein</fullName>
    </submittedName>
</protein>
<feature type="transmembrane region" description="Helical" evidence="1">
    <location>
        <begin position="210"/>
        <end position="230"/>
    </location>
</feature>
<keyword evidence="1" id="KW-1133">Transmembrane helix</keyword>
<evidence type="ECO:0000256" key="1">
    <source>
        <dbReference type="SAM" id="Phobius"/>
    </source>
</evidence>
<dbReference type="AlphaFoldDB" id="A0A5D2AXW4"/>
<keyword evidence="1" id="KW-0472">Membrane</keyword>
<dbReference type="PANTHER" id="PTHR34064">
    <property type="entry name" value="OS04G0672300 PROTEIN"/>
    <property type="match status" value="1"/>
</dbReference>
<proteinExistence type="predicted"/>
<name>A0A5D2AXW4_GOSDA</name>
<dbReference type="PANTHER" id="PTHR34064:SF5">
    <property type="entry name" value="PROTEIN, PUTATIVE-RELATED"/>
    <property type="match status" value="1"/>
</dbReference>
<dbReference type="EMBL" id="CM017710">
    <property type="protein sequence ID" value="TYG49754.1"/>
    <property type="molecule type" value="Genomic_DNA"/>
</dbReference>
<reference evidence="2 3" key="1">
    <citation type="submission" date="2019-06" db="EMBL/GenBank/DDBJ databases">
        <title>WGS assembly of Gossypium darwinii.</title>
        <authorList>
            <person name="Chen Z.J."/>
            <person name="Sreedasyam A."/>
            <person name="Ando A."/>
            <person name="Song Q."/>
            <person name="De L."/>
            <person name="Hulse-Kemp A."/>
            <person name="Ding M."/>
            <person name="Ye W."/>
            <person name="Kirkbride R."/>
            <person name="Jenkins J."/>
            <person name="Plott C."/>
            <person name="Lovell J."/>
            <person name="Lin Y.-M."/>
            <person name="Vaughn R."/>
            <person name="Liu B."/>
            <person name="Li W."/>
            <person name="Simpson S."/>
            <person name="Scheffler B."/>
            <person name="Saski C."/>
            <person name="Grover C."/>
            <person name="Hu G."/>
            <person name="Conover J."/>
            <person name="Carlson J."/>
            <person name="Shu S."/>
            <person name="Boston L."/>
            <person name="Williams M."/>
            <person name="Peterson D."/>
            <person name="Mcgee K."/>
            <person name="Jones D."/>
            <person name="Wendel J."/>
            <person name="Stelly D."/>
            <person name="Grimwood J."/>
            <person name="Schmutz J."/>
        </authorList>
    </citation>
    <scope>NUCLEOTIDE SEQUENCE [LARGE SCALE GENOMIC DNA]</scope>
    <source>
        <strain evidence="2">1808015.09</strain>
    </source>
</reference>
<accession>A0A5D2AXW4</accession>
<dbReference type="Proteomes" id="UP000323506">
    <property type="component" value="Chromosome D10"/>
</dbReference>
<sequence length="236" mass="26376">MAAKSIEEEKPFLSGRGGGSTNVPVNIACFELIKPSFDETNHHCSLDVLPILIEETSFPVREKCSLNTSHGQDVYSISVLPEEGNTSPKCTPQLTLLSLLEVPFPSKNQMRLDAKLSCRNCIDLKVDGEDAYSSCILDTNIEKELPDILTSSDEIVGNSKTEGVLTNLQKVLQRQSSLNVEKSLTERVQEAPMNRWKRYKRAQSFDSRKIVFLFSILSCLGTLILIYLTLRVTSNY</sequence>
<organism evidence="2 3">
    <name type="scientific">Gossypium darwinii</name>
    <name type="common">Darwin's cotton</name>
    <name type="synonym">Gossypium barbadense var. darwinii</name>
    <dbReference type="NCBI Taxonomy" id="34276"/>
    <lineage>
        <taxon>Eukaryota</taxon>
        <taxon>Viridiplantae</taxon>
        <taxon>Streptophyta</taxon>
        <taxon>Embryophyta</taxon>
        <taxon>Tracheophyta</taxon>
        <taxon>Spermatophyta</taxon>
        <taxon>Magnoliopsida</taxon>
        <taxon>eudicotyledons</taxon>
        <taxon>Gunneridae</taxon>
        <taxon>Pentapetalae</taxon>
        <taxon>rosids</taxon>
        <taxon>malvids</taxon>
        <taxon>Malvales</taxon>
        <taxon>Malvaceae</taxon>
        <taxon>Malvoideae</taxon>
        <taxon>Gossypium</taxon>
    </lineage>
</organism>
<evidence type="ECO:0000313" key="2">
    <source>
        <dbReference type="EMBL" id="TYG49754.1"/>
    </source>
</evidence>
<keyword evidence="1" id="KW-0812">Transmembrane</keyword>
<gene>
    <name evidence="2" type="ORF">ES288_D10G119600v1</name>
</gene>
<keyword evidence="3" id="KW-1185">Reference proteome</keyword>
<evidence type="ECO:0000313" key="3">
    <source>
        <dbReference type="Proteomes" id="UP000323506"/>
    </source>
</evidence>